<dbReference type="PROSITE" id="PS50082">
    <property type="entry name" value="WD_REPEATS_2"/>
    <property type="match status" value="2"/>
</dbReference>
<dbReference type="PANTHER" id="PTHR19848">
    <property type="entry name" value="WD40 REPEAT PROTEIN"/>
    <property type="match status" value="1"/>
</dbReference>
<dbReference type="InterPro" id="IPR019775">
    <property type="entry name" value="WD40_repeat_CS"/>
</dbReference>
<dbReference type="EMBL" id="BMAT01010889">
    <property type="protein sequence ID" value="GFR62587.1"/>
    <property type="molecule type" value="Genomic_DNA"/>
</dbReference>
<evidence type="ECO:0000313" key="5">
    <source>
        <dbReference type="EMBL" id="GFR62587.1"/>
    </source>
</evidence>
<evidence type="ECO:0000256" key="4">
    <source>
        <dbReference type="SAM" id="MobiDB-lite"/>
    </source>
</evidence>
<dbReference type="InterPro" id="IPR001680">
    <property type="entry name" value="WD40_rpt"/>
</dbReference>
<organism evidence="5 6">
    <name type="scientific">Elysia marginata</name>
    <dbReference type="NCBI Taxonomy" id="1093978"/>
    <lineage>
        <taxon>Eukaryota</taxon>
        <taxon>Metazoa</taxon>
        <taxon>Spiralia</taxon>
        <taxon>Lophotrochozoa</taxon>
        <taxon>Mollusca</taxon>
        <taxon>Gastropoda</taxon>
        <taxon>Heterobranchia</taxon>
        <taxon>Euthyneura</taxon>
        <taxon>Panpulmonata</taxon>
        <taxon>Sacoglossa</taxon>
        <taxon>Placobranchoidea</taxon>
        <taxon>Plakobranchidae</taxon>
        <taxon>Elysia</taxon>
    </lineage>
</organism>
<dbReference type="SMART" id="SM00320">
    <property type="entry name" value="WD40"/>
    <property type="match status" value="2"/>
</dbReference>
<feature type="repeat" description="WD" evidence="3">
    <location>
        <begin position="181"/>
        <end position="220"/>
    </location>
</feature>
<dbReference type="Proteomes" id="UP000762676">
    <property type="component" value="Unassembled WGS sequence"/>
</dbReference>
<dbReference type="SUPFAM" id="SSF50978">
    <property type="entry name" value="WD40 repeat-like"/>
    <property type="match status" value="1"/>
</dbReference>
<dbReference type="Gene3D" id="2.130.10.10">
    <property type="entry name" value="YVTN repeat-like/Quinoprotein amine dehydrogenase"/>
    <property type="match status" value="1"/>
</dbReference>
<feature type="region of interest" description="Disordered" evidence="4">
    <location>
        <begin position="103"/>
        <end position="137"/>
    </location>
</feature>
<keyword evidence="2" id="KW-0677">Repeat</keyword>
<dbReference type="PROSITE" id="PS00678">
    <property type="entry name" value="WD_REPEATS_1"/>
    <property type="match status" value="1"/>
</dbReference>
<dbReference type="InterPro" id="IPR015943">
    <property type="entry name" value="WD40/YVTN_repeat-like_dom_sf"/>
</dbReference>
<evidence type="ECO:0000256" key="3">
    <source>
        <dbReference type="PROSITE-ProRule" id="PRU00221"/>
    </source>
</evidence>
<evidence type="ECO:0000256" key="2">
    <source>
        <dbReference type="ARBA" id="ARBA00022737"/>
    </source>
</evidence>
<reference evidence="5 6" key="1">
    <citation type="journal article" date="2021" name="Elife">
        <title>Chloroplast acquisition without the gene transfer in kleptoplastic sea slugs, Plakobranchus ocellatus.</title>
        <authorList>
            <person name="Maeda T."/>
            <person name="Takahashi S."/>
            <person name="Yoshida T."/>
            <person name="Shimamura S."/>
            <person name="Takaki Y."/>
            <person name="Nagai Y."/>
            <person name="Toyoda A."/>
            <person name="Suzuki Y."/>
            <person name="Arimoto A."/>
            <person name="Ishii H."/>
            <person name="Satoh N."/>
            <person name="Nishiyama T."/>
            <person name="Hasebe M."/>
            <person name="Maruyama T."/>
            <person name="Minagawa J."/>
            <person name="Obokata J."/>
            <person name="Shigenobu S."/>
        </authorList>
    </citation>
    <scope>NUCLEOTIDE SEQUENCE [LARGE SCALE GENOMIC DNA]</scope>
</reference>
<name>A0AAV4EN72_9GAST</name>
<gene>
    <name evidence="5" type="ORF">ElyMa_005460200</name>
</gene>
<dbReference type="Pfam" id="PF00400">
    <property type="entry name" value="WD40"/>
    <property type="match status" value="2"/>
</dbReference>
<evidence type="ECO:0000256" key="1">
    <source>
        <dbReference type="ARBA" id="ARBA00022574"/>
    </source>
</evidence>
<feature type="repeat" description="WD" evidence="3">
    <location>
        <begin position="246"/>
        <end position="275"/>
    </location>
</feature>
<protein>
    <submittedName>
        <fullName evidence="5">Uncharacterized protein</fullName>
    </submittedName>
</protein>
<comment type="caution">
    <text evidence="5">The sequence shown here is derived from an EMBL/GenBank/DDBJ whole genome shotgun (WGS) entry which is preliminary data.</text>
</comment>
<proteinExistence type="predicted"/>
<sequence length="326" mass="35353">MSESGTQQVSTSILARKYRKKLRQIENLERLNRPLTEEECIKVNSKSSVREKLKDVLERLEKEPELPASAPCLVEEKHAETNSSDVQEHNFAANEITSRDDAGNISSECVLPNPTVTFTPTGGGDQFNESGTGSSEITKRALQKQEIKIKPKVNPAKEKKESKAVTNSAHVSKRLCRVTYLDGHSDIITSLVIVAGRVITASRDTTLKSWDLVTGEELQTFGGHTETVTCVLVVDAAQACLLEPGFSPDDELVVSSSYDCTLKVWSLNSGRLLKSVYTFNPLTKICFFPPVKQIITGSVSSSSSSSSSSSYVVVVVAAAAAVVVVT</sequence>
<keyword evidence="6" id="KW-1185">Reference proteome</keyword>
<keyword evidence="1 3" id="KW-0853">WD repeat</keyword>
<dbReference type="InterPro" id="IPR036322">
    <property type="entry name" value="WD40_repeat_dom_sf"/>
</dbReference>
<accession>A0AAV4EN72</accession>
<dbReference type="PANTHER" id="PTHR19848:SF8">
    <property type="entry name" value="F-BOX AND WD REPEAT DOMAIN CONTAINING 7"/>
    <property type="match status" value="1"/>
</dbReference>
<feature type="compositionally biased region" description="Polar residues" evidence="4">
    <location>
        <begin position="127"/>
        <end position="136"/>
    </location>
</feature>
<dbReference type="AlphaFoldDB" id="A0AAV4EN72"/>
<evidence type="ECO:0000313" key="6">
    <source>
        <dbReference type="Proteomes" id="UP000762676"/>
    </source>
</evidence>